<keyword evidence="5" id="KW-1015">Disulfide bond</keyword>
<evidence type="ECO:0000256" key="1">
    <source>
        <dbReference type="ARBA" id="ARBA00022490"/>
    </source>
</evidence>
<dbReference type="SUPFAM" id="SSF63592">
    <property type="entry name" value="Flagellar transcriptional activator FlhD"/>
    <property type="match status" value="1"/>
</dbReference>
<evidence type="ECO:0000313" key="10">
    <source>
        <dbReference type="Proteomes" id="UP001629367"/>
    </source>
</evidence>
<dbReference type="InterPro" id="IPR023559">
    <property type="entry name" value="Flagellar_FlhD"/>
</dbReference>
<organism evidence="9 10">
    <name type="scientific">Paraburkholderia dilworthii</name>
    <dbReference type="NCBI Taxonomy" id="948106"/>
    <lineage>
        <taxon>Bacteria</taxon>
        <taxon>Pseudomonadati</taxon>
        <taxon>Pseudomonadota</taxon>
        <taxon>Betaproteobacteria</taxon>
        <taxon>Burkholderiales</taxon>
        <taxon>Burkholderiaceae</taxon>
        <taxon>Paraburkholderia</taxon>
    </lineage>
</organism>
<evidence type="ECO:0000256" key="5">
    <source>
        <dbReference type="ARBA" id="ARBA00023157"/>
    </source>
</evidence>
<evidence type="ECO:0000256" key="2">
    <source>
        <dbReference type="ARBA" id="ARBA00022795"/>
    </source>
</evidence>
<evidence type="ECO:0000256" key="8">
    <source>
        <dbReference type="ARBA" id="ARBA00025431"/>
    </source>
</evidence>
<dbReference type="EMBL" id="JAQQBZ010000001">
    <property type="protein sequence ID" value="MFM0591920.1"/>
    <property type="molecule type" value="Genomic_DNA"/>
</dbReference>
<evidence type="ECO:0000256" key="3">
    <source>
        <dbReference type="ARBA" id="ARBA00023015"/>
    </source>
</evidence>
<comment type="caution">
    <text evidence="9">The sequence shown here is derived from an EMBL/GenBank/DDBJ whole genome shotgun (WGS) entry which is preliminary data.</text>
</comment>
<evidence type="ECO:0000313" key="9">
    <source>
        <dbReference type="EMBL" id="MFM0591920.1"/>
    </source>
</evidence>
<dbReference type="Gene3D" id="1.10.4000.10">
    <property type="entry name" value="Flagellar transcriptional activator FlhD"/>
    <property type="match status" value="1"/>
</dbReference>
<keyword evidence="4" id="KW-0238">DNA-binding</keyword>
<keyword evidence="9" id="KW-0282">Flagellum</keyword>
<keyword evidence="7" id="KW-0804">Transcription</keyword>
<evidence type="ECO:0000256" key="6">
    <source>
        <dbReference type="ARBA" id="ARBA00023159"/>
    </source>
</evidence>
<keyword evidence="9" id="KW-0969">Cilium</keyword>
<dbReference type="Proteomes" id="UP001629367">
    <property type="component" value="Unassembled WGS sequence"/>
</dbReference>
<sequence length="77" mass="8316">MSDKSDSQQAIAAFNQSYLLFAQRMLGQDPERAKHVLGLSDSIATRISSLTAGEIETIANSPDLVCVFRFDVSPGQA</sequence>
<proteinExistence type="predicted"/>
<keyword evidence="2" id="KW-1005">Bacterial flagellum biogenesis</keyword>
<dbReference type="RefSeq" id="WP_408208784.1">
    <property type="nucleotide sequence ID" value="NZ_JAQQBZ010000001.1"/>
</dbReference>
<accession>A0ABW9D2D0</accession>
<comment type="function">
    <text evidence="8">Functions in complex with FlhC as a master transcriptional regulator that regulates transcription of several flagellar and non-flagellar operons by binding to their promoter region. Activates expression of class 2 flagellar genes, including fliA, which is a flagellum-specific sigma factor that turns on the class 3 genes. Also regulates genes whose products function in a variety of physiological pathways.</text>
</comment>
<keyword evidence="1" id="KW-0963">Cytoplasm</keyword>
<dbReference type="Pfam" id="PF05247">
    <property type="entry name" value="FlhD"/>
    <property type="match status" value="1"/>
</dbReference>
<keyword evidence="3" id="KW-0805">Transcription regulation</keyword>
<protein>
    <submittedName>
        <fullName evidence="9">Flagellar transcriptional regulator FlhD</fullName>
    </submittedName>
</protein>
<evidence type="ECO:0000256" key="7">
    <source>
        <dbReference type="ARBA" id="ARBA00023163"/>
    </source>
</evidence>
<evidence type="ECO:0000256" key="4">
    <source>
        <dbReference type="ARBA" id="ARBA00023125"/>
    </source>
</evidence>
<dbReference type="InterPro" id="IPR036194">
    <property type="entry name" value="FlhD_sf"/>
</dbReference>
<keyword evidence="6" id="KW-0010">Activator</keyword>
<reference evidence="9 10" key="1">
    <citation type="journal article" date="2024" name="Chem. Sci.">
        <title>Discovery of megapolipeptins by genome mining of a Burkholderiales bacteria collection.</title>
        <authorList>
            <person name="Paulo B.S."/>
            <person name="Recchia M.J.J."/>
            <person name="Lee S."/>
            <person name="Fergusson C.H."/>
            <person name="Romanowski S.B."/>
            <person name="Hernandez A."/>
            <person name="Krull N."/>
            <person name="Liu D.Y."/>
            <person name="Cavanagh H."/>
            <person name="Bos A."/>
            <person name="Gray C.A."/>
            <person name="Murphy B.T."/>
            <person name="Linington R.G."/>
            <person name="Eustaquio A.S."/>
        </authorList>
    </citation>
    <scope>NUCLEOTIDE SEQUENCE [LARGE SCALE GENOMIC DNA]</scope>
    <source>
        <strain evidence="9 10">RL17-335-BIF-A</strain>
    </source>
</reference>
<keyword evidence="9" id="KW-0966">Cell projection</keyword>
<name>A0ABW9D2D0_9BURK</name>
<gene>
    <name evidence="9" type="ORF">PQQ68_02750</name>
</gene>
<keyword evidence="10" id="KW-1185">Reference proteome</keyword>